<keyword evidence="4" id="KW-1185">Reference proteome</keyword>
<dbReference type="STRING" id="1317117.ATO7_01995"/>
<accession>A0A1Y1SG91</accession>
<protein>
    <submittedName>
        <fullName evidence="3">Uncharacterized protein</fullName>
    </submittedName>
</protein>
<gene>
    <name evidence="3" type="ORF">ATO7_01995</name>
</gene>
<evidence type="ECO:0000313" key="4">
    <source>
        <dbReference type="Proteomes" id="UP000192342"/>
    </source>
</evidence>
<name>A0A1Y1SG91_9GAMM</name>
<evidence type="ECO:0000256" key="2">
    <source>
        <dbReference type="SAM" id="Phobius"/>
    </source>
</evidence>
<evidence type="ECO:0000256" key="1">
    <source>
        <dbReference type="SAM" id="MobiDB-lite"/>
    </source>
</evidence>
<dbReference type="Proteomes" id="UP000192342">
    <property type="component" value="Unassembled WGS sequence"/>
</dbReference>
<comment type="caution">
    <text evidence="3">The sequence shown here is derived from an EMBL/GenBank/DDBJ whole genome shotgun (WGS) entry which is preliminary data.</text>
</comment>
<feature type="region of interest" description="Disordered" evidence="1">
    <location>
        <begin position="1"/>
        <end position="37"/>
    </location>
</feature>
<keyword evidence="2" id="KW-0472">Membrane</keyword>
<dbReference type="RefSeq" id="WP_083559236.1">
    <property type="nucleotide sequence ID" value="NZ_AQQV01000001.1"/>
</dbReference>
<keyword evidence="2" id="KW-0812">Transmembrane</keyword>
<evidence type="ECO:0000313" key="3">
    <source>
        <dbReference type="EMBL" id="ORE88608.1"/>
    </source>
</evidence>
<organism evidence="3 4">
    <name type="scientific">Oceanococcus atlanticus</name>
    <dbReference type="NCBI Taxonomy" id="1317117"/>
    <lineage>
        <taxon>Bacteria</taxon>
        <taxon>Pseudomonadati</taxon>
        <taxon>Pseudomonadota</taxon>
        <taxon>Gammaproteobacteria</taxon>
        <taxon>Chromatiales</taxon>
        <taxon>Oceanococcaceae</taxon>
        <taxon>Oceanococcus</taxon>
    </lineage>
</organism>
<sequence>MKKRIHIPVNRSGEETRPAAPDDAPVERQARSARAAAQPQRSGPVFGLAVAVTVILALAVAAYYLVANDISLSLDQGISDAELSRQLDTVVSSARLLELSQRKANQDQVALKHAQERDDEVLIDTFRLSLEKSTQDQRAYQRVWAEALVVLHDEWQLRRQRIEAAFVNRLETLDEAQVGSREALQKSLSWIQAVPQESTPADYFTAQLSGGSNT</sequence>
<reference evidence="3 4" key="1">
    <citation type="submission" date="2013-04" db="EMBL/GenBank/DDBJ databases">
        <title>Oceanococcus atlanticus 22II-S10r2 Genome Sequencing.</title>
        <authorList>
            <person name="Lai Q."/>
            <person name="Li G."/>
            <person name="Shao Z."/>
        </authorList>
    </citation>
    <scope>NUCLEOTIDE SEQUENCE [LARGE SCALE GENOMIC DNA]</scope>
    <source>
        <strain evidence="3 4">22II-S10r2</strain>
    </source>
</reference>
<dbReference type="EMBL" id="AQQV01000001">
    <property type="protein sequence ID" value="ORE88608.1"/>
    <property type="molecule type" value="Genomic_DNA"/>
</dbReference>
<feature type="transmembrane region" description="Helical" evidence="2">
    <location>
        <begin position="45"/>
        <end position="66"/>
    </location>
</feature>
<keyword evidence="2" id="KW-1133">Transmembrane helix</keyword>
<proteinExistence type="predicted"/>
<dbReference type="AlphaFoldDB" id="A0A1Y1SG91"/>